<sequence>MTAEQLQQRQLETRRYEGITEDALLSACSNLLQDMGYNLENSESELGVLTASKKRDASDPKEFAVALLGALVGVSVPLSVDQTIRVALVTRPSYDSEGKSMADSHHVRVTFQREVRLTNGTTRAETLNDQTLYEEFYDQLSKAVFLEAQKI</sequence>
<organism evidence="1 2">
    <name type="scientific">Allofranklinella schreckenbergeri</name>
    <dbReference type="NCBI Taxonomy" id="1076744"/>
    <lineage>
        <taxon>Bacteria</taxon>
        <taxon>Pseudomonadati</taxon>
        <taxon>Pseudomonadota</taxon>
        <taxon>Betaproteobacteria</taxon>
        <taxon>Burkholderiales</taxon>
        <taxon>Comamonadaceae</taxon>
        <taxon>Allofranklinella</taxon>
    </lineage>
</organism>
<gene>
    <name evidence="1" type="ORF">EBQ25_03155</name>
</gene>
<dbReference type="EMBL" id="RDQL01000003">
    <property type="protein sequence ID" value="RMX01671.1"/>
    <property type="molecule type" value="Genomic_DNA"/>
</dbReference>
<dbReference type="Proteomes" id="UP000267035">
    <property type="component" value="Unassembled WGS sequence"/>
</dbReference>
<keyword evidence="2" id="KW-1185">Reference proteome</keyword>
<proteinExistence type="predicted"/>
<comment type="caution">
    <text evidence="1">The sequence shown here is derived from an EMBL/GenBank/DDBJ whole genome shotgun (WGS) entry which is preliminary data.</text>
</comment>
<name>A0A3M6QG45_9BURK</name>
<accession>A0A3M6QG45</accession>
<reference evidence="1 2" key="1">
    <citation type="submission" date="2018-10" db="EMBL/GenBank/DDBJ databases">
        <title>Comamonadaceae CDC group NO-1 genome sequencing and assembly.</title>
        <authorList>
            <person name="Bernier A.-M."/>
            <person name="Bernard K."/>
        </authorList>
    </citation>
    <scope>NUCLEOTIDE SEQUENCE [LARGE SCALE GENOMIC DNA]</scope>
    <source>
        <strain evidence="1 2">NML161473</strain>
    </source>
</reference>
<protein>
    <submittedName>
        <fullName evidence="1">Uncharacterized protein</fullName>
    </submittedName>
</protein>
<dbReference type="AlphaFoldDB" id="A0A3M6QG45"/>
<evidence type="ECO:0000313" key="1">
    <source>
        <dbReference type="EMBL" id="RMX01671.1"/>
    </source>
</evidence>
<evidence type="ECO:0000313" key="2">
    <source>
        <dbReference type="Proteomes" id="UP000267035"/>
    </source>
</evidence>